<evidence type="ECO:0000256" key="4">
    <source>
        <dbReference type="ARBA" id="ARBA00022989"/>
    </source>
</evidence>
<evidence type="ECO:0000313" key="7">
    <source>
        <dbReference type="EMBL" id="GAH10019.1"/>
    </source>
</evidence>
<name>X1DYN5_9ZZZZ</name>
<keyword evidence="5 6" id="KW-0472">Membrane</keyword>
<keyword evidence="4 6" id="KW-1133">Transmembrane helix</keyword>
<evidence type="ECO:0000256" key="1">
    <source>
        <dbReference type="ARBA" id="ARBA00004651"/>
    </source>
</evidence>
<dbReference type="InterPro" id="IPR001851">
    <property type="entry name" value="ABC_transp_permease"/>
</dbReference>
<proteinExistence type="predicted"/>
<keyword evidence="3 6" id="KW-0812">Transmembrane</keyword>
<dbReference type="Pfam" id="PF02653">
    <property type="entry name" value="BPD_transp_2"/>
    <property type="match status" value="1"/>
</dbReference>
<dbReference type="PANTHER" id="PTHR43370">
    <property type="entry name" value="SUGAR ABC TRANSPORTER INTEGRAL MEMBRANE PROTEIN-RELATED"/>
    <property type="match status" value="1"/>
</dbReference>
<dbReference type="GO" id="GO:0005886">
    <property type="term" value="C:plasma membrane"/>
    <property type="evidence" value="ECO:0007669"/>
    <property type="project" value="UniProtKB-SubCell"/>
</dbReference>
<evidence type="ECO:0000256" key="6">
    <source>
        <dbReference type="SAM" id="Phobius"/>
    </source>
</evidence>
<organism evidence="7">
    <name type="scientific">marine sediment metagenome</name>
    <dbReference type="NCBI Taxonomy" id="412755"/>
    <lineage>
        <taxon>unclassified sequences</taxon>
        <taxon>metagenomes</taxon>
        <taxon>ecological metagenomes</taxon>
    </lineage>
</organism>
<keyword evidence="2" id="KW-1003">Cell membrane</keyword>
<evidence type="ECO:0000256" key="3">
    <source>
        <dbReference type="ARBA" id="ARBA00022692"/>
    </source>
</evidence>
<protein>
    <recommendedName>
        <fullName evidence="8">ABC transporter permease</fullName>
    </recommendedName>
</protein>
<gene>
    <name evidence="7" type="ORF">S01H4_64392</name>
</gene>
<comment type="subcellular location">
    <subcellularLocation>
        <location evidence="1">Cell membrane</location>
        <topology evidence="1">Multi-pass membrane protein</topology>
    </subcellularLocation>
</comment>
<evidence type="ECO:0000256" key="5">
    <source>
        <dbReference type="ARBA" id="ARBA00023136"/>
    </source>
</evidence>
<evidence type="ECO:0000256" key="2">
    <source>
        <dbReference type="ARBA" id="ARBA00022475"/>
    </source>
</evidence>
<reference evidence="7" key="1">
    <citation type="journal article" date="2014" name="Front. Microbiol.">
        <title>High frequency of phylogenetically diverse reductive dehalogenase-homologous genes in deep subseafloor sedimentary metagenomes.</title>
        <authorList>
            <person name="Kawai M."/>
            <person name="Futagami T."/>
            <person name="Toyoda A."/>
            <person name="Takaki Y."/>
            <person name="Nishi S."/>
            <person name="Hori S."/>
            <person name="Arai W."/>
            <person name="Tsubouchi T."/>
            <person name="Morono Y."/>
            <person name="Uchiyama I."/>
            <person name="Ito T."/>
            <person name="Fujiyama A."/>
            <person name="Inagaki F."/>
            <person name="Takami H."/>
        </authorList>
    </citation>
    <scope>NUCLEOTIDE SEQUENCE</scope>
    <source>
        <strain evidence="7">Expedition CK06-06</strain>
    </source>
</reference>
<feature type="transmembrane region" description="Helical" evidence="6">
    <location>
        <begin position="12"/>
        <end position="32"/>
    </location>
</feature>
<feature type="transmembrane region" description="Helical" evidence="6">
    <location>
        <begin position="38"/>
        <end position="60"/>
    </location>
</feature>
<dbReference type="AlphaFoldDB" id="X1DYN5"/>
<dbReference type="EMBL" id="BART01039033">
    <property type="protein sequence ID" value="GAH10019.1"/>
    <property type="molecule type" value="Genomic_DNA"/>
</dbReference>
<evidence type="ECO:0008006" key="8">
    <source>
        <dbReference type="Google" id="ProtNLM"/>
    </source>
</evidence>
<dbReference type="GO" id="GO:0022857">
    <property type="term" value="F:transmembrane transporter activity"/>
    <property type="evidence" value="ECO:0007669"/>
    <property type="project" value="InterPro"/>
</dbReference>
<accession>X1DYN5</accession>
<comment type="caution">
    <text evidence="7">The sequence shown here is derived from an EMBL/GenBank/DDBJ whole genome shotgun (WGS) entry which is preliminary data.</text>
</comment>
<sequence length="63" mass="6621">MEQLKEIITPALFTGMIRIATPLALAAIGGTICERSGIVNIALEGLILIGAFVSVVVSYFTGR</sequence>
<dbReference type="PANTHER" id="PTHR43370:SF1">
    <property type="entry name" value="GUANOSINE ABC TRANSPORTER PERMEASE PROTEIN NUPQ"/>
    <property type="match status" value="1"/>
</dbReference>